<dbReference type="STRING" id="471852.Tcur_1438"/>
<accession>D1AAK7</accession>
<dbReference type="EMBL" id="CP001738">
    <property type="protein sequence ID" value="ACY97017.1"/>
    <property type="molecule type" value="Genomic_DNA"/>
</dbReference>
<dbReference type="HOGENOM" id="CLU_1026321_0_0_11"/>
<dbReference type="KEGG" id="tcu:Tcur_1438"/>
<name>D1AAK7_THECD</name>
<dbReference type="OrthoDB" id="5176420at2"/>
<dbReference type="eggNOG" id="COG2197">
    <property type="taxonomic scope" value="Bacteria"/>
</dbReference>
<dbReference type="RefSeq" id="WP_012851801.1">
    <property type="nucleotide sequence ID" value="NC_013510.1"/>
</dbReference>
<dbReference type="Gene3D" id="3.40.50.2300">
    <property type="match status" value="1"/>
</dbReference>
<keyword evidence="2" id="KW-1185">Reference proteome</keyword>
<evidence type="ECO:0000313" key="2">
    <source>
        <dbReference type="Proteomes" id="UP000001918"/>
    </source>
</evidence>
<evidence type="ECO:0000313" key="1">
    <source>
        <dbReference type="EMBL" id="ACY97017.1"/>
    </source>
</evidence>
<reference evidence="1 2" key="1">
    <citation type="journal article" date="2011" name="Stand. Genomic Sci.">
        <title>Complete genome sequence of Thermomonospora curvata type strain (B9).</title>
        <authorList>
            <person name="Chertkov O."/>
            <person name="Sikorski J."/>
            <person name="Nolan M."/>
            <person name="Lapidus A."/>
            <person name="Lucas S."/>
            <person name="Del Rio T.G."/>
            <person name="Tice H."/>
            <person name="Cheng J.F."/>
            <person name="Goodwin L."/>
            <person name="Pitluck S."/>
            <person name="Liolios K."/>
            <person name="Ivanova N."/>
            <person name="Mavromatis K."/>
            <person name="Mikhailova N."/>
            <person name="Ovchinnikova G."/>
            <person name="Pati A."/>
            <person name="Chen A."/>
            <person name="Palaniappan K."/>
            <person name="Djao O.D."/>
            <person name="Land M."/>
            <person name="Hauser L."/>
            <person name="Chang Y.J."/>
            <person name="Jeffries C.D."/>
            <person name="Brettin T."/>
            <person name="Han C."/>
            <person name="Detter J.C."/>
            <person name="Rohde M."/>
            <person name="Goker M."/>
            <person name="Woyke T."/>
            <person name="Bristow J."/>
            <person name="Eisen J.A."/>
            <person name="Markowitz V."/>
            <person name="Hugenholtz P."/>
            <person name="Klenk H.P."/>
            <person name="Kyrpides N.C."/>
        </authorList>
    </citation>
    <scope>NUCLEOTIDE SEQUENCE [LARGE SCALE GENOMIC DNA]</scope>
    <source>
        <strain evidence="2">ATCC 19995 / DSM 43183 / JCM 3096 / KCTC 9072 / NBRC 15933 / NCIMB 10081 / Henssen B9</strain>
    </source>
</reference>
<organism evidence="1 2">
    <name type="scientific">Thermomonospora curvata (strain ATCC 19995 / DSM 43183 / JCM 3096 / KCTC 9072 / NBRC 15933 / NCIMB 10081 / Henssen B9)</name>
    <dbReference type="NCBI Taxonomy" id="471852"/>
    <lineage>
        <taxon>Bacteria</taxon>
        <taxon>Bacillati</taxon>
        <taxon>Actinomycetota</taxon>
        <taxon>Actinomycetes</taxon>
        <taxon>Streptosporangiales</taxon>
        <taxon>Thermomonosporaceae</taxon>
        <taxon>Thermomonospora</taxon>
    </lineage>
</organism>
<proteinExistence type="predicted"/>
<protein>
    <submittedName>
        <fullName evidence="1">Response regulator receiver protein</fullName>
    </submittedName>
</protein>
<dbReference type="Proteomes" id="UP000001918">
    <property type="component" value="Chromosome"/>
</dbReference>
<dbReference type="AlphaFoldDB" id="D1AAK7"/>
<sequence length="277" mass="30430">MAEALQRPTENSLTRYLLIVDDLGTVQYTIEGLLSRHADVKSGRLAITADQVTDPDDIPAAVERARETGTTYDLALVDLDFGARRVGGSQSHGLTALRLLSQHTPDTKIALYTADVEGNRELMLRAAFELFPLQQPQTWISKASPADGQAEMICALLEGRDVPMGHLRPYLTRPEHLRLRSVCGTRTQLRIWQALALGLDSRTQIARQAGVSPSTLDKFVANVREFILDCMPPLVPPEGAQAPGSNGRSANLALAVRFAYANRAFFSDPELERLVSR</sequence>
<gene>
    <name evidence="1" type="ordered locus">Tcur_1438</name>
</gene>